<reference evidence="2 3" key="1">
    <citation type="submission" date="2016-04" db="EMBL/GenBank/DDBJ databases">
        <title>Complete genome sequence of Dokdonella koreensis DS-123T.</title>
        <authorList>
            <person name="Kim J.F."/>
            <person name="Lee H."/>
            <person name="Kwak M.-J."/>
        </authorList>
    </citation>
    <scope>NUCLEOTIDE SEQUENCE [LARGE SCALE GENOMIC DNA]</scope>
    <source>
        <strain evidence="2 3">DS-123</strain>
    </source>
</reference>
<organism evidence="2 3">
    <name type="scientific">Dokdonella koreensis DS-123</name>
    <dbReference type="NCBI Taxonomy" id="1300342"/>
    <lineage>
        <taxon>Bacteria</taxon>
        <taxon>Pseudomonadati</taxon>
        <taxon>Pseudomonadota</taxon>
        <taxon>Gammaproteobacteria</taxon>
        <taxon>Lysobacterales</taxon>
        <taxon>Rhodanobacteraceae</taxon>
        <taxon>Dokdonella</taxon>
    </lineage>
</organism>
<keyword evidence="3" id="KW-1185">Reference proteome</keyword>
<evidence type="ECO:0000256" key="1">
    <source>
        <dbReference type="SAM" id="MobiDB-lite"/>
    </source>
</evidence>
<protein>
    <submittedName>
        <fullName evidence="2">Uncharacterized protein</fullName>
    </submittedName>
</protein>
<evidence type="ECO:0000313" key="2">
    <source>
        <dbReference type="EMBL" id="ANB16718.1"/>
    </source>
</evidence>
<dbReference type="AlphaFoldDB" id="A0A167GM37"/>
<dbReference type="EMBL" id="CP015249">
    <property type="protein sequence ID" value="ANB16718.1"/>
    <property type="molecule type" value="Genomic_DNA"/>
</dbReference>
<proteinExistence type="predicted"/>
<sequence length="49" mass="5249">MGRHAGSSGWRRPKRGRARRGGARSGRARAGPRLLHAGLPCSGRNAERS</sequence>
<dbReference type="Proteomes" id="UP000076830">
    <property type="component" value="Chromosome"/>
</dbReference>
<accession>A0A167GM37</accession>
<name>A0A167GM37_9GAMM</name>
<gene>
    <name evidence="2" type="ORF">I596_682</name>
</gene>
<evidence type="ECO:0000313" key="3">
    <source>
        <dbReference type="Proteomes" id="UP000076830"/>
    </source>
</evidence>
<feature type="region of interest" description="Disordered" evidence="1">
    <location>
        <begin position="1"/>
        <end position="49"/>
    </location>
</feature>
<dbReference type="KEGG" id="dko:I596_682"/>
<feature type="compositionally biased region" description="Basic residues" evidence="1">
    <location>
        <begin position="11"/>
        <end position="22"/>
    </location>
</feature>